<feature type="compositionally biased region" description="Pro residues" evidence="7">
    <location>
        <begin position="7"/>
        <end position="17"/>
    </location>
</feature>
<dbReference type="Proteomes" id="UP000054988">
    <property type="component" value="Unassembled WGS sequence"/>
</dbReference>
<dbReference type="SUPFAM" id="SSF51735">
    <property type="entry name" value="NAD(P)-binding Rossmann-fold domains"/>
    <property type="match status" value="1"/>
</dbReference>
<dbReference type="EMBL" id="LATX01001838">
    <property type="protein sequence ID" value="KTB37599.1"/>
    <property type="molecule type" value="Genomic_DNA"/>
</dbReference>
<sequence>MSATKVPTPPPASPSPEPASSSPVESSFNASSLPTPDNSRPPSPLLRPLPTSSRPANSHGLPSKPSHPLTNALSGASMSFTAISNAAKRKNQLPPSPPRTASPTPPRASSPENLPSDDEDERSTSSHDAISTSVPRPPPARRTSSVAMEPYITKFDPYQPEEYVVDPKSGSRSPARLEKVAIVGSGSWGTALARVAAINVAEREGFDPEVRMWVREREIPGRGLLTEIINTTHQNERYLPSVDLPENLVAVSDVKDVVRGATLLLFVVPHQFLPSVLSQLEQPGIVNPRARAISAIKGVDVRIREDGTADIYTYPFVIEEALDIPCSALGGANIALDVGKGEFCETTIGVPGPKDAALWHAVFDGPAFRVHPIEDVAGVSLSGALKNVVAMAAGFVDGMGLGGNTKAAILRIGLLEMSTFTLEFFPSSSPLTFSHHSAGVADLITTSFGGRNRKCAEAFVKSRKEYGGEGEGKTLEQLEKELLNGQKLQGVATAQEVFEFLKARNRLEAYPLFEKVYRISFENMDPRRLFEDL</sequence>
<dbReference type="InterPro" id="IPR036291">
    <property type="entry name" value="NAD(P)-bd_dom_sf"/>
</dbReference>
<dbReference type="Pfam" id="PF07479">
    <property type="entry name" value="NAD_Gly3P_dh_C"/>
    <property type="match status" value="1"/>
</dbReference>
<protein>
    <recommendedName>
        <fullName evidence="6">Glycerol-3-phosphate dehydrogenase [NAD(+)]</fullName>
        <ecNumber evidence="6">1.1.1.8</ecNumber>
    </recommendedName>
</protein>
<dbReference type="GO" id="GO:0051287">
    <property type="term" value="F:NAD binding"/>
    <property type="evidence" value="ECO:0007669"/>
    <property type="project" value="UniProtKB-UniRule"/>
</dbReference>
<evidence type="ECO:0000256" key="5">
    <source>
        <dbReference type="RuleBase" id="RU000437"/>
    </source>
</evidence>
<dbReference type="EC" id="1.1.1.8" evidence="6"/>
<feature type="domain" description="Glycerol-3-phosphate dehydrogenase NAD-dependent C-terminal" evidence="9">
    <location>
        <begin position="375"/>
        <end position="530"/>
    </location>
</feature>
<feature type="compositionally biased region" description="Low complexity" evidence="7">
    <location>
        <begin position="18"/>
        <end position="32"/>
    </location>
</feature>
<proteinExistence type="inferred from homology"/>
<evidence type="ECO:0000313" key="11">
    <source>
        <dbReference type="Proteomes" id="UP000054988"/>
    </source>
</evidence>
<dbReference type="eggNOG" id="KOG2711">
    <property type="taxonomic scope" value="Eukaryota"/>
</dbReference>
<dbReference type="InterPro" id="IPR013328">
    <property type="entry name" value="6PGD_dom2"/>
</dbReference>
<evidence type="ECO:0000256" key="2">
    <source>
        <dbReference type="ARBA" id="ARBA00023002"/>
    </source>
</evidence>
<evidence type="ECO:0000256" key="6">
    <source>
        <dbReference type="RuleBase" id="RU361243"/>
    </source>
</evidence>
<dbReference type="Gene3D" id="3.40.50.720">
    <property type="entry name" value="NAD(P)-binding Rossmann-like Domain"/>
    <property type="match status" value="1"/>
</dbReference>
<evidence type="ECO:0000256" key="4">
    <source>
        <dbReference type="ARBA" id="ARBA00048683"/>
    </source>
</evidence>
<comment type="caution">
    <text evidence="10">The sequence shown here is derived from an EMBL/GenBank/DDBJ whole genome shotgun (WGS) entry which is preliminary data.</text>
</comment>
<dbReference type="GO" id="GO:0005975">
    <property type="term" value="P:carbohydrate metabolic process"/>
    <property type="evidence" value="ECO:0007669"/>
    <property type="project" value="InterPro"/>
</dbReference>
<dbReference type="PANTHER" id="PTHR11728:SF8">
    <property type="entry name" value="GLYCEROL-3-PHOSPHATE DEHYDROGENASE [NAD(+)]-RELATED"/>
    <property type="match status" value="1"/>
</dbReference>
<dbReference type="InterPro" id="IPR008927">
    <property type="entry name" value="6-PGluconate_DH-like_C_sf"/>
</dbReference>
<dbReference type="GO" id="GO:0046168">
    <property type="term" value="P:glycerol-3-phosphate catabolic process"/>
    <property type="evidence" value="ECO:0007669"/>
    <property type="project" value="UniProtKB-UniRule"/>
</dbReference>
<feature type="region of interest" description="Disordered" evidence="7">
    <location>
        <begin position="1"/>
        <end position="148"/>
    </location>
</feature>
<dbReference type="GO" id="GO:0042803">
    <property type="term" value="F:protein homodimerization activity"/>
    <property type="evidence" value="ECO:0007669"/>
    <property type="project" value="InterPro"/>
</dbReference>
<dbReference type="PROSITE" id="PS00957">
    <property type="entry name" value="NAD_G3PDH"/>
    <property type="match status" value="1"/>
</dbReference>
<dbReference type="NCBIfam" id="TIGR03376">
    <property type="entry name" value="glycerol3P_DH"/>
    <property type="match status" value="1"/>
</dbReference>
<comment type="similarity">
    <text evidence="1 5">Belongs to the NAD-dependent glycerol-3-phosphate dehydrogenase family.</text>
</comment>
<reference evidence="10 11" key="1">
    <citation type="submission" date="2015-12" db="EMBL/GenBank/DDBJ databases">
        <title>Draft genome sequence of Moniliophthora roreri, the causal agent of frosty pod rot of cacao.</title>
        <authorList>
            <person name="Aime M.C."/>
            <person name="Diaz-Valderrama J.R."/>
            <person name="Kijpornyongpan T."/>
            <person name="Phillips-Mora W."/>
        </authorList>
    </citation>
    <scope>NUCLEOTIDE SEQUENCE [LARGE SCALE GENOMIC DNA]</scope>
    <source>
        <strain evidence="10 11">MCA 2952</strain>
    </source>
</reference>
<feature type="compositionally biased region" description="Pro residues" evidence="7">
    <location>
        <begin position="94"/>
        <end position="108"/>
    </location>
</feature>
<dbReference type="PRINTS" id="PR00077">
    <property type="entry name" value="GPDHDRGNASE"/>
</dbReference>
<evidence type="ECO:0000313" key="10">
    <source>
        <dbReference type="EMBL" id="KTB37599.1"/>
    </source>
</evidence>
<dbReference type="FunFam" id="1.10.1040.10:FF:000004">
    <property type="entry name" value="Glycerol-3-phosphate dehydrogenase [NAD(+)]"/>
    <property type="match status" value="1"/>
</dbReference>
<dbReference type="AlphaFoldDB" id="A0A0W0FMR5"/>
<dbReference type="GO" id="GO:0005634">
    <property type="term" value="C:nucleus"/>
    <property type="evidence" value="ECO:0007669"/>
    <property type="project" value="TreeGrafter"/>
</dbReference>
<evidence type="ECO:0000256" key="1">
    <source>
        <dbReference type="ARBA" id="ARBA00011009"/>
    </source>
</evidence>
<feature type="compositionally biased region" description="Polar residues" evidence="7">
    <location>
        <begin position="68"/>
        <end position="84"/>
    </location>
</feature>
<feature type="domain" description="Glycerol-3-phosphate dehydrogenase NAD-dependent N-terminal" evidence="8">
    <location>
        <begin position="179"/>
        <end position="350"/>
    </location>
</feature>
<dbReference type="SUPFAM" id="SSF48179">
    <property type="entry name" value="6-phosphogluconate dehydrogenase C-terminal domain-like"/>
    <property type="match status" value="1"/>
</dbReference>
<dbReference type="InterPro" id="IPR006109">
    <property type="entry name" value="G3P_DH_NAD-dep_C"/>
</dbReference>
<gene>
    <name evidence="10" type="ORF">WG66_9838</name>
</gene>
<keyword evidence="3 5" id="KW-0520">NAD</keyword>
<dbReference type="InterPro" id="IPR017751">
    <property type="entry name" value="G3P_DH_NAD-dep_euk"/>
</dbReference>
<dbReference type="Pfam" id="PF01210">
    <property type="entry name" value="NAD_Gly3P_dh_N"/>
    <property type="match status" value="1"/>
</dbReference>
<dbReference type="InterPro" id="IPR011128">
    <property type="entry name" value="G3P_DH_NAD-dep_N"/>
</dbReference>
<organism evidence="10 11">
    <name type="scientific">Moniliophthora roreri</name>
    <name type="common">Frosty pod rot fungus</name>
    <name type="synonym">Monilia roreri</name>
    <dbReference type="NCBI Taxonomy" id="221103"/>
    <lineage>
        <taxon>Eukaryota</taxon>
        <taxon>Fungi</taxon>
        <taxon>Dikarya</taxon>
        <taxon>Basidiomycota</taxon>
        <taxon>Agaricomycotina</taxon>
        <taxon>Agaricomycetes</taxon>
        <taxon>Agaricomycetidae</taxon>
        <taxon>Agaricales</taxon>
        <taxon>Marasmiineae</taxon>
        <taxon>Marasmiaceae</taxon>
        <taxon>Moniliophthora</taxon>
    </lineage>
</organism>
<evidence type="ECO:0000256" key="7">
    <source>
        <dbReference type="SAM" id="MobiDB-lite"/>
    </source>
</evidence>
<evidence type="ECO:0000259" key="8">
    <source>
        <dbReference type="Pfam" id="PF01210"/>
    </source>
</evidence>
<keyword evidence="2 5" id="KW-0560">Oxidoreductase</keyword>
<evidence type="ECO:0000259" key="9">
    <source>
        <dbReference type="Pfam" id="PF07479"/>
    </source>
</evidence>
<dbReference type="PANTHER" id="PTHR11728">
    <property type="entry name" value="GLYCEROL-3-PHOSPHATE DEHYDROGENASE"/>
    <property type="match status" value="1"/>
</dbReference>
<comment type="catalytic activity">
    <reaction evidence="4 6">
        <text>sn-glycerol 3-phosphate + NAD(+) = dihydroxyacetone phosphate + NADH + H(+)</text>
        <dbReference type="Rhea" id="RHEA:11092"/>
        <dbReference type="ChEBI" id="CHEBI:15378"/>
        <dbReference type="ChEBI" id="CHEBI:57540"/>
        <dbReference type="ChEBI" id="CHEBI:57597"/>
        <dbReference type="ChEBI" id="CHEBI:57642"/>
        <dbReference type="ChEBI" id="CHEBI:57945"/>
        <dbReference type="EC" id="1.1.1.8"/>
    </reaction>
</comment>
<dbReference type="GO" id="GO:0141152">
    <property type="term" value="F:glycerol-3-phosphate dehydrogenase (NAD+) activity"/>
    <property type="evidence" value="ECO:0007669"/>
    <property type="project" value="UniProtKB-UniRule"/>
</dbReference>
<dbReference type="InterPro" id="IPR006168">
    <property type="entry name" value="G3P_DH_NAD-dep"/>
</dbReference>
<dbReference type="GO" id="GO:0005829">
    <property type="term" value="C:cytosol"/>
    <property type="evidence" value="ECO:0007669"/>
    <property type="project" value="TreeGrafter"/>
</dbReference>
<name>A0A0W0FMR5_MONRR</name>
<evidence type="ECO:0000256" key="3">
    <source>
        <dbReference type="ARBA" id="ARBA00023027"/>
    </source>
</evidence>
<accession>A0A0W0FMR5</accession>
<dbReference type="Gene3D" id="1.10.1040.10">
    <property type="entry name" value="N-(1-d-carboxylethyl)-l-norvaline Dehydrogenase, domain 2"/>
    <property type="match status" value="1"/>
</dbReference>